<accession>A0A6J6YYN0</accession>
<dbReference type="AlphaFoldDB" id="A0A6J6YYN0"/>
<name>A0A6J6YYN0_9ZZZZ</name>
<protein>
    <submittedName>
        <fullName evidence="2">Unannotated protein</fullName>
    </submittedName>
</protein>
<organism evidence="2">
    <name type="scientific">freshwater metagenome</name>
    <dbReference type="NCBI Taxonomy" id="449393"/>
    <lineage>
        <taxon>unclassified sequences</taxon>
        <taxon>metagenomes</taxon>
        <taxon>ecological metagenomes</taxon>
    </lineage>
</organism>
<evidence type="ECO:0000256" key="1">
    <source>
        <dbReference type="SAM" id="MobiDB-lite"/>
    </source>
</evidence>
<evidence type="ECO:0000313" key="2">
    <source>
        <dbReference type="EMBL" id="CAB4814700.1"/>
    </source>
</evidence>
<gene>
    <name evidence="2" type="ORF">UFOPK2992_01813</name>
</gene>
<sequence length="78" mass="8545">MRRGSSHCVRQNADMSSSSSAEISVIADGINMYRARVAGLAEPLIGSPQDDLIAALYETERALRNAHRAMQRAMKLAR</sequence>
<feature type="region of interest" description="Disordered" evidence="1">
    <location>
        <begin position="1"/>
        <end position="20"/>
    </location>
</feature>
<dbReference type="EMBL" id="CAFAAI010000374">
    <property type="protein sequence ID" value="CAB4814700.1"/>
    <property type="molecule type" value="Genomic_DNA"/>
</dbReference>
<reference evidence="2" key="1">
    <citation type="submission" date="2020-05" db="EMBL/GenBank/DDBJ databases">
        <authorList>
            <person name="Chiriac C."/>
            <person name="Salcher M."/>
            <person name="Ghai R."/>
            <person name="Kavagutti S V."/>
        </authorList>
    </citation>
    <scope>NUCLEOTIDE SEQUENCE</scope>
</reference>
<proteinExistence type="predicted"/>